<feature type="signal peptide" evidence="1">
    <location>
        <begin position="1"/>
        <end position="35"/>
    </location>
</feature>
<keyword evidence="1" id="KW-1005">Bacterial flagellum biogenesis</keyword>
<evidence type="ECO:0000256" key="1">
    <source>
        <dbReference type="RuleBase" id="RU362063"/>
    </source>
</evidence>
<evidence type="ECO:0000313" key="4">
    <source>
        <dbReference type="Proteomes" id="UP000332515"/>
    </source>
</evidence>
<dbReference type="AlphaFoldDB" id="A0A6A7Y4Y9"/>
<dbReference type="Gene3D" id="2.30.30.760">
    <property type="match status" value="1"/>
</dbReference>
<keyword evidence="4" id="KW-1185">Reference proteome</keyword>
<comment type="caution">
    <text evidence="3">The sequence shown here is derived from an EMBL/GenBank/DDBJ whole genome shotgun (WGS) entry which is preliminary data.</text>
</comment>
<comment type="similarity">
    <text evidence="1">Belongs to the FlgA family.</text>
</comment>
<dbReference type="NCBIfam" id="TIGR03170">
    <property type="entry name" value="flgA_cterm"/>
    <property type="match status" value="1"/>
</dbReference>
<dbReference type="PANTHER" id="PTHR36307:SF1">
    <property type="entry name" value="FLAGELLA BASAL BODY P-RING FORMATION PROTEIN FLGA"/>
    <property type="match status" value="1"/>
</dbReference>
<dbReference type="Proteomes" id="UP000332515">
    <property type="component" value="Unassembled WGS sequence"/>
</dbReference>
<keyword evidence="3" id="KW-0282">Flagellum</keyword>
<name>A0A6A7Y4Y9_9HYPH</name>
<sequence length="226" mass="21761">MTAIRLPSRTAGSRLTAAAAAFLAGAVLAFAPAAAQTAGAAAETTGAMSMAQTMTVADTAAALAAQAKAAGAQGQGAAAAAAAPAVAPSMDAAPSAGTLPVPAVTIFPGDLIDDSMIVDSGIATGVDHAAVARDRNQIVGKVARRTLAAGKLIPLNGVADPKVISRGVAIEAVLEEGGLSITTLVMPLQDGAVGSLIQARNVDSGKVISGIVAADGTLRVGSMGGS</sequence>
<feature type="chain" id="PRO_5025707767" description="Flagella basal body P-ring formation protein FlgA" evidence="1">
    <location>
        <begin position="36"/>
        <end position="226"/>
    </location>
</feature>
<organism evidence="3 4">
    <name type="scientific">Segnochrobactrum spirostomi</name>
    <dbReference type="NCBI Taxonomy" id="2608987"/>
    <lineage>
        <taxon>Bacteria</taxon>
        <taxon>Pseudomonadati</taxon>
        <taxon>Pseudomonadota</taxon>
        <taxon>Alphaproteobacteria</taxon>
        <taxon>Hyphomicrobiales</taxon>
        <taxon>Segnochrobactraceae</taxon>
        <taxon>Segnochrobactrum</taxon>
    </lineage>
</organism>
<comment type="subcellular location">
    <subcellularLocation>
        <location evidence="1">Periplasm</location>
    </subcellularLocation>
</comment>
<keyword evidence="3" id="KW-0969">Cilium</keyword>
<keyword evidence="1" id="KW-0574">Periplasm</keyword>
<dbReference type="EMBL" id="VWNA01000001">
    <property type="protein sequence ID" value="MQT12759.1"/>
    <property type="molecule type" value="Genomic_DNA"/>
</dbReference>
<evidence type="ECO:0000313" key="3">
    <source>
        <dbReference type="EMBL" id="MQT12759.1"/>
    </source>
</evidence>
<dbReference type="PANTHER" id="PTHR36307">
    <property type="entry name" value="FLAGELLA BASAL BODY P-RING FORMATION PROTEIN FLGA"/>
    <property type="match status" value="1"/>
</dbReference>
<keyword evidence="1" id="KW-0732">Signal</keyword>
<comment type="function">
    <text evidence="1">Involved in the assembly process of the P-ring formation. It may associate with FlgF on the rod constituting a structure essential for the P-ring assembly or may act as a modulator protein for the P-ring assembly.</text>
</comment>
<dbReference type="InterPro" id="IPR039246">
    <property type="entry name" value="Flagellar_FlgA"/>
</dbReference>
<dbReference type="GO" id="GO:0044780">
    <property type="term" value="P:bacterial-type flagellum assembly"/>
    <property type="evidence" value="ECO:0007669"/>
    <property type="project" value="InterPro"/>
</dbReference>
<accession>A0A6A7Y4Y9</accession>
<evidence type="ECO:0000259" key="2">
    <source>
        <dbReference type="Pfam" id="PF13144"/>
    </source>
</evidence>
<dbReference type="InterPro" id="IPR017585">
    <property type="entry name" value="SAF_FlgA"/>
</dbReference>
<keyword evidence="3" id="KW-0966">Cell projection</keyword>
<dbReference type="Pfam" id="PF13144">
    <property type="entry name" value="ChapFlgA"/>
    <property type="match status" value="1"/>
</dbReference>
<dbReference type="RefSeq" id="WP_153479990.1">
    <property type="nucleotide sequence ID" value="NZ_VWNA01000001.1"/>
</dbReference>
<proteinExistence type="inferred from homology"/>
<dbReference type="GO" id="GO:0042597">
    <property type="term" value="C:periplasmic space"/>
    <property type="evidence" value="ECO:0007669"/>
    <property type="project" value="UniProtKB-SubCell"/>
</dbReference>
<gene>
    <name evidence="3" type="primary">flgA</name>
    <name evidence="3" type="ORF">F0357_08865</name>
</gene>
<dbReference type="CDD" id="cd11614">
    <property type="entry name" value="SAF_CpaB_FlgA_like"/>
    <property type="match status" value="1"/>
</dbReference>
<reference evidence="3 4" key="1">
    <citation type="submission" date="2019-09" db="EMBL/GenBank/DDBJ databases">
        <title>Segnochrobactrum spirostomi gen. nov., sp. nov., isolated from the ciliate Spirostomum cf. yagiui and description of a novel family, Segnochrobactraceae fam. nov. within the order Rhizobiales of the class Alphaproteobacteria.</title>
        <authorList>
            <person name="Akter S."/>
            <person name="Shazib S.U.A."/>
            <person name="Shin M.K."/>
        </authorList>
    </citation>
    <scope>NUCLEOTIDE SEQUENCE [LARGE SCALE GENOMIC DNA]</scope>
    <source>
        <strain evidence="3 4">Sp-1</strain>
    </source>
</reference>
<protein>
    <recommendedName>
        <fullName evidence="1">Flagella basal body P-ring formation protein FlgA</fullName>
    </recommendedName>
</protein>
<feature type="domain" description="Flagella basal body P-ring formation protein FlgA SAF" evidence="2">
    <location>
        <begin position="129"/>
        <end position="220"/>
    </location>
</feature>